<evidence type="ECO:0000256" key="9">
    <source>
        <dbReference type="ARBA" id="ARBA00031586"/>
    </source>
</evidence>
<dbReference type="RefSeq" id="YP_009710911.1">
    <property type="nucleotide sequence ID" value="NC_045209.1"/>
</dbReference>
<comment type="subcellular location">
    <subcellularLocation>
        <location evidence="1">Membrane</location>
        <topology evidence="1">Multi-pass membrane protein</topology>
    </subcellularLocation>
</comment>
<keyword evidence="4 11" id="KW-0812">Transmembrane</keyword>
<evidence type="ECO:0000256" key="5">
    <source>
        <dbReference type="ARBA" id="ARBA00022967"/>
    </source>
</evidence>
<gene>
    <name evidence="12" type="primary">ND4L</name>
</gene>
<dbReference type="GO" id="GO:0008137">
    <property type="term" value="F:NADH dehydrogenase (ubiquinone) activity"/>
    <property type="evidence" value="ECO:0007669"/>
    <property type="project" value="UniProtKB-EC"/>
</dbReference>
<reference evidence="12" key="1">
    <citation type="submission" date="2019-10" db="EMBL/GenBank/DDBJ databases">
        <title>The complete mitochondrial genomes and bacterial metagenome data from two species of bird nasal-mites (Rhinonyssidae: Mesostigmata).</title>
        <authorList>
            <person name="Osuna-Mascaro C."/>
            <person name="Dona J."/>
            <person name="Johnson K."/>
            <person name="Esteban R."/>
            <person name="de Rojas M."/>
        </authorList>
    </citation>
    <scope>NUCLEOTIDE SEQUENCE</scope>
    <source>
        <tissue evidence="12">Whole body</tissue>
    </source>
</reference>
<accession>A0A5Q0RZ35</accession>
<dbReference type="GeneID" id="42438334"/>
<keyword evidence="6 11" id="KW-1133">Transmembrane helix</keyword>
<keyword evidence="5" id="KW-1278">Translocase</keyword>
<organism evidence="12">
    <name type="scientific">Tinaminyssus melloi</name>
    <dbReference type="NCBI Taxonomy" id="105222"/>
    <lineage>
        <taxon>Eukaryota</taxon>
        <taxon>Metazoa</taxon>
        <taxon>Ecdysozoa</taxon>
        <taxon>Arthropoda</taxon>
        <taxon>Chelicerata</taxon>
        <taxon>Arachnida</taxon>
        <taxon>Acari</taxon>
        <taxon>Parasitiformes</taxon>
        <taxon>Mesostigmata</taxon>
        <taxon>Gamasina</taxon>
        <taxon>Dermanyssoidea</taxon>
        <taxon>Rhinonyssidae</taxon>
        <taxon>Tinaminyssus</taxon>
    </lineage>
</organism>
<feature type="transmembrane region" description="Helical" evidence="11">
    <location>
        <begin position="53"/>
        <end position="77"/>
    </location>
</feature>
<keyword evidence="12" id="KW-0496">Mitochondrion</keyword>
<evidence type="ECO:0000313" key="12">
    <source>
        <dbReference type="EMBL" id="QGA47514.1"/>
    </source>
</evidence>
<geneLocation type="mitochondrion" evidence="12"/>
<dbReference type="CTD" id="4539"/>
<sequence>MIFSIYLWLFGLFSAVYWRESLLMILLSLELMLVGVFYQLIFVMSLDNVLMLVIYMMSMVVESCMSLTLLVLIVYYYGSDMGRSYDLFSV</sequence>
<evidence type="ECO:0000256" key="8">
    <source>
        <dbReference type="ARBA" id="ARBA00023136"/>
    </source>
</evidence>
<evidence type="ECO:0000256" key="6">
    <source>
        <dbReference type="ARBA" id="ARBA00022989"/>
    </source>
</evidence>
<feature type="transmembrane region" description="Helical" evidence="11">
    <location>
        <begin position="21"/>
        <end position="41"/>
    </location>
</feature>
<name>A0A5Q0RZ35_9ACAR</name>
<dbReference type="AlphaFoldDB" id="A0A5Q0RZ35"/>
<comment type="catalytic activity">
    <reaction evidence="10">
        <text>a ubiquinone + NADH + 5 H(+)(in) = a ubiquinol + NAD(+) + 4 H(+)(out)</text>
        <dbReference type="Rhea" id="RHEA:29091"/>
        <dbReference type="Rhea" id="RHEA-COMP:9565"/>
        <dbReference type="Rhea" id="RHEA-COMP:9566"/>
        <dbReference type="ChEBI" id="CHEBI:15378"/>
        <dbReference type="ChEBI" id="CHEBI:16389"/>
        <dbReference type="ChEBI" id="CHEBI:17976"/>
        <dbReference type="ChEBI" id="CHEBI:57540"/>
        <dbReference type="ChEBI" id="CHEBI:57945"/>
        <dbReference type="EC" id="7.1.1.2"/>
    </reaction>
</comment>
<evidence type="ECO:0000256" key="1">
    <source>
        <dbReference type="ARBA" id="ARBA00004141"/>
    </source>
</evidence>
<keyword evidence="8 11" id="KW-0472">Membrane</keyword>
<protein>
    <recommendedName>
        <fullName evidence="3">NADH-ubiquinone oxidoreductase chain 4L</fullName>
    </recommendedName>
    <alternativeName>
        <fullName evidence="9">NADH dehydrogenase subunit 4L</fullName>
    </alternativeName>
</protein>
<proteinExistence type="inferred from homology"/>
<keyword evidence="7" id="KW-0520">NAD</keyword>
<evidence type="ECO:0000256" key="2">
    <source>
        <dbReference type="ARBA" id="ARBA00010519"/>
    </source>
</evidence>
<dbReference type="InterPro" id="IPR039428">
    <property type="entry name" value="NUOK/Mnh_C1-like"/>
</dbReference>
<dbReference type="Gene3D" id="1.10.287.3510">
    <property type="match status" value="1"/>
</dbReference>
<evidence type="ECO:0000256" key="4">
    <source>
        <dbReference type="ARBA" id="ARBA00022692"/>
    </source>
</evidence>
<dbReference type="GO" id="GO:0016020">
    <property type="term" value="C:membrane"/>
    <property type="evidence" value="ECO:0007669"/>
    <property type="project" value="UniProtKB-SubCell"/>
</dbReference>
<evidence type="ECO:0000256" key="3">
    <source>
        <dbReference type="ARBA" id="ARBA00016612"/>
    </source>
</evidence>
<evidence type="ECO:0000256" key="7">
    <source>
        <dbReference type="ARBA" id="ARBA00023027"/>
    </source>
</evidence>
<evidence type="ECO:0000256" key="11">
    <source>
        <dbReference type="SAM" id="Phobius"/>
    </source>
</evidence>
<dbReference type="EMBL" id="MN557820">
    <property type="protein sequence ID" value="QGA47514.1"/>
    <property type="molecule type" value="Genomic_DNA"/>
</dbReference>
<comment type="similarity">
    <text evidence="2">Belongs to the complex I subunit 4L family.</text>
</comment>
<evidence type="ECO:0000256" key="10">
    <source>
        <dbReference type="ARBA" id="ARBA00049551"/>
    </source>
</evidence>
<dbReference type="Pfam" id="PF00420">
    <property type="entry name" value="Oxidored_q2"/>
    <property type="match status" value="1"/>
</dbReference>